<protein>
    <submittedName>
        <fullName evidence="3">Protein PBDC1</fullName>
    </submittedName>
</protein>
<gene>
    <name evidence="3" type="primary">LOC101864080</name>
</gene>
<reference evidence="3" key="1">
    <citation type="submission" date="2025-08" db="UniProtKB">
        <authorList>
            <consortium name="RefSeq"/>
        </authorList>
    </citation>
    <scope>IDENTIFICATION</scope>
</reference>
<dbReference type="Pfam" id="PF04669">
    <property type="entry name" value="PBDC1"/>
    <property type="match status" value="1"/>
</dbReference>
<dbReference type="PANTHER" id="PTHR13410:SF9">
    <property type="entry name" value="PROTEIN PBDC1"/>
    <property type="match status" value="1"/>
</dbReference>
<dbReference type="InterPro" id="IPR023139">
    <property type="entry name" value="PBDC1-like_dom_sf"/>
</dbReference>
<organism evidence="2 3">
    <name type="scientific">Aplysia californica</name>
    <name type="common">California sea hare</name>
    <dbReference type="NCBI Taxonomy" id="6500"/>
    <lineage>
        <taxon>Eukaryota</taxon>
        <taxon>Metazoa</taxon>
        <taxon>Spiralia</taxon>
        <taxon>Lophotrochozoa</taxon>
        <taxon>Mollusca</taxon>
        <taxon>Gastropoda</taxon>
        <taxon>Heterobranchia</taxon>
        <taxon>Euthyneura</taxon>
        <taxon>Tectipleura</taxon>
        <taxon>Aplysiida</taxon>
        <taxon>Aplysioidea</taxon>
        <taxon>Aplysiidae</taxon>
        <taxon>Aplysia</taxon>
    </lineage>
</organism>
<dbReference type="RefSeq" id="XP_005103726.1">
    <property type="nucleotide sequence ID" value="XM_005103669.3"/>
</dbReference>
<evidence type="ECO:0000313" key="3">
    <source>
        <dbReference type="RefSeq" id="XP_005103726.1"/>
    </source>
</evidence>
<accession>A0ABM0JXA6</accession>
<proteinExistence type="predicted"/>
<dbReference type="InterPro" id="IPR008476">
    <property type="entry name" value="PBDC1_metazoa/fungi"/>
</dbReference>
<dbReference type="PANTHER" id="PTHR13410">
    <property type="entry name" value="PROTEIN PBDC1"/>
    <property type="match status" value="1"/>
</dbReference>
<dbReference type="InterPro" id="IPR021148">
    <property type="entry name" value="Polysacc_synth_dom"/>
</dbReference>
<keyword evidence="2" id="KW-1185">Reference proteome</keyword>
<name>A0ABM0JXA6_APLCA</name>
<evidence type="ECO:0000259" key="1">
    <source>
        <dbReference type="Pfam" id="PF04669"/>
    </source>
</evidence>
<dbReference type="Gene3D" id="1.10.3560.10">
    <property type="entry name" value="yst0336 like domain"/>
    <property type="match status" value="1"/>
</dbReference>
<dbReference type="Proteomes" id="UP000694888">
    <property type="component" value="Unplaced"/>
</dbReference>
<evidence type="ECO:0000313" key="2">
    <source>
        <dbReference type="Proteomes" id="UP000694888"/>
    </source>
</evidence>
<dbReference type="GeneID" id="101864080"/>
<feature type="domain" description="Polysaccharide biosynthesis" evidence="1">
    <location>
        <begin position="31"/>
        <end position="152"/>
    </location>
</feature>
<sequence>MSMSSLNASELQQVGATLTSNAENLGNSADVEMRWAMKAMEHANVHFNLISAVDASQLRLTKVDDKIYEHFRAEFPDFSLQKISEDDLKTPESKEKWRNFCESYKGEVEDYNQGTLLRLDCEGDYTPENTTLSVRAQFLAIEIARNKEGFNTPLCRKKTDDKS</sequence>